<organism evidence="1 2">
    <name type="scientific">Actinomyces radicidentis</name>
    <dbReference type="NCBI Taxonomy" id="111015"/>
    <lineage>
        <taxon>Bacteria</taxon>
        <taxon>Bacillati</taxon>
        <taxon>Actinomycetota</taxon>
        <taxon>Actinomycetes</taxon>
        <taxon>Actinomycetales</taxon>
        <taxon>Actinomycetaceae</taxon>
        <taxon>Actinomyces</taxon>
    </lineage>
</organism>
<dbReference type="Proteomes" id="UP000065220">
    <property type="component" value="Chromosome"/>
</dbReference>
<evidence type="ECO:0000313" key="1">
    <source>
        <dbReference type="EMBL" id="AMD88192.1"/>
    </source>
</evidence>
<evidence type="ECO:0000313" key="2">
    <source>
        <dbReference type="Proteomes" id="UP000065220"/>
    </source>
</evidence>
<reference evidence="2" key="1">
    <citation type="submission" date="2016-02" db="EMBL/GenBank/DDBJ databases">
        <authorList>
            <person name="Holder M.E."/>
            <person name="Ajami N.J."/>
            <person name="Petrosino J.F."/>
        </authorList>
    </citation>
    <scope>NUCLEOTIDE SEQUENCE [LARGE SCALE GENOMIC DNA]</scope>
    <source>
        <strain evidence="2">CCUG 36733</strain>
    </source>
</reference>
<accession>A0A0X8JG14</accession>
<dbReference type="AlphaFoldDB" id="A0A0X8JG14"/>
<name>A0A0X8JG14_ACTRD</name>
<keyword evidence="2" id="KW-1185">Reference proteome</keyword>
<proteinExistence type="predicted"/>
<sequence length="90" mass="10314">MKAALNLTISVEYRGQQVNLDHLFYKWLRCELVHSAKLPDDLRIDDEFSDPNSRSVRAGGPPEYTVLLSPGWYFFLTRAVREAPANADIF</sequence>
<dbReference type="KEGG" id="ard:AXF14_12130"/>
<dbReference type="EMBL" id="CP014228">
    <property type="protein sequence ID" value="AMD88192.1"/>
    <property type="molecule type" value="Genomic_DNA"/>
</dbReference>
<gene>
    <name evidence="1" type="ORF">AXF14_12130</name>
</gene>
<protein>
    <submittedName>
        <fullName evidence="1">Uncharacterized protein</fullName>
    </submittedName>
</protein>